<dbReference type="OrthoDB" id="5829732at2"/>
<gene>
    <name evidence="1" type="ORF">EA58_00630</name>
</gene>
<proteinExistence type="predicted"/>
<sequence>MDEFLGCRRRERLQPARPAPEKEKHFWALFVLTKSVWRASGKTEVDTDFMRDIPWNKKVDCTLKPRFTSRYGISRISHDQ</sequence>
<evidence type="ECO:0000313" key="2">
    <source>
        <dbReference type="Proteomes" id="UP000027192"/>
    </source>
</evidence>
<dbReference type="Proteomes" id="UP000027192">
    <property type="component" value="Unassembled WGS sequence"/>
</dbReference>
<dbReference type="EMBL" id="JMIB01000002">
    <property type="protein sequence ID" value="KDM93406.1"/>
    <property type="molecule type" value="Genomic_DNA"/>
</dbReference>
<organism evidence="1 2">
    <name type="scientific">Photobacterium galatheae</name>
    <dbReference type="NCBI Taxonomy" id="1654360"/>
    <lineage>
        <taxon>Bacteria</taxon>
        <taxon>Pseudomonadati</taxon>
        <taxon>Pseudomonadota</taxon>
        <taxon>Gammaproteobacteria</taxon>
        <taxon>Vibrionales</taxon>
        <taxon>Vibrionaceae</taxon>
        <taxon>Photobacterium</taxon>
    </lineage>
</organism>
<reference evidence="1 2" key="1">
    <citation type="submission" date="2014-04" db="EMBL/GenBank/DDBJ databases">
        <title>Draft genome sequence of Photobacterium halotolerans S2753: a solonamide, ngercheumicin and holomycin producer.</title>
        <authorList>
            <person name="Machado H.R."/>
            <person name="Gram L."/>
        </authorList>
    </citation>
    <scope>NUCLEOTIDE SEQUENCE [LARGE SCALE GENOMIC DNA]</scope>
    <source>
        <strain evidence="1 2">S2753</strain>
    </source>
</reference>
<comment type="caution">
    <text evidence="1">The sequence shown here is derived from an EMBL/GenBank/DDBJ whole genome shotgun (WGS) entry which is preliminary data.</text>
</comment>
<keyword evidence="2" id="KW-1185">Reference proteome</keyword>
<protein>
    <submittedName>
        <fullName evidence="1">Uncharacterized protein</fullName>
    </submittedName>
</protein>
<evidence type="ECO:0000313" key="1">
    <source>
        <dbReference type="EMBL" id="KDM93406.1"/>
    </source>
</evidence>
<dbReference type="STRING" id="1654360.EA58_00630"/>
<dbReference type="RefSeq" id="WP_036747687.1">
    <property type="nucleotide sequence ID" value="NZ_JAGSGC010000001.1"/>
</dbReference>
<accession>A0A066RWB4</accession>
<name>A0A066RWB4_9GAMM</name>
<dbReference type="AlphaFoldDB" id="A0A066RWB4"/>